<evidence type="ECO:0000313" key="7">
    <source>
        <dbReference type="Proteomes" id="UP000440498"/>
    </source>
</evidence>
<dbReference type="GO" id="GO:0003677">
    <property type="term" value="F:DNA binding"/>
    <property type="evidence" value="ECO:0007669"/>
    <property type="project" value="InterPro"/>
</dbReference>
<dbReference type="AlphaFoldDB" id="A0A6A7N0X9"/>
<reference evidence="6 7" key="1">
    <citation type="submission" date="2019-10" db="EMBL/GenBank/DDBJ databases">
        <title>Two novel species isolated from a subtropical stream in China.</title>
        <authorList>
            <person name="Lu H."/>
        </authorList>
    </citation>
    <scope>NUCLEOTIDE SEQUENCE [LARGE SCALE GENOMIC DNA]</scope>
    <source>
        <strain evidence="6 7">FT29W</strain>
    </source>
</reference>
<organism evidence="6 7">
    <name type="scientific">Rugamonas aquatica</name>
    <dbReference type="NCBI Taxonomy" id="2743357"/>
    <lineage>
        <taxon>Bacteria</taxon>
        <taxon>Pseudomonadati</taxon>
        <taxon>Pseudomonadota</taxon>
        <taxon>Betaproteobacteria</taxon>
        <taxon>Burkholderiales</taxon>
        <taxon>Oxalobacteraceae</taxon>
        <taxon>Telluria group</taxon>
        <taxon>Rugamonas</taxon>
    </lineage>
</organism>
<dbReference type="InterPro" id="IPR013762">
    <property type="entry name" value="Integrase-like_cat_sf"/>
</dbReference>
<dbReference type="InterPro" id="IPR011010">
    <property type="entry name" value="DNA_brk_join_enz"/>
</dbReference>
<dbReference type="InterPro" id="IPR002104">
    <property type="entry name" value="Integrase_catalytic"/>
</dbReference>
<dbReference type="Proteomes" id="UP000440498">
    <property type="component" value="Unassembled WGS sequence"/>
</dbReference>
<feature type="domain" description="Tyr recombinase" evidence="5">
    <location>
        <begin position="254"/>
        <end position="425"/>
    </location>
</feature>
<dbReference type="Gene3D" id="3.30.160.390">
    <property type="entry name" value="Integrase, DNA-binding domain"/>
    <property type="match status" value="1"/>
</dbReference>
<name>A0A6A7N0X9_9BURK</name>
<dbReference type="EMBL" id="WHUG01000003">
    <property type="protein sequence ID" value="MQA38625.1"/>
    <property type="molecule type" value="Genomic_DNA"/>
</dbReference>
<dbReference type="RefSeq" id="WP_328595781.1">
    <property type="nucleotide sequence ID" value="NZ_WHUG01000003.1"/>
</dbReference>
<comment type="caution">
    <text evidence="6">The sequence shown here is derived from an EMBL/GenBank/DDBJ whole genome shotgun (WGS) entry which is preliminary data.</text>
</comment>
<dbReference type="GO" id="GO:0006310">
    <property type="term" value="P:DNA recombination"/>
    <property type="evidence" value="ECO:0007669"/>
    <property type="project" value="UniProtKB-KW"/>
</dbReference>
<sequence>MAKIRLTAARIAAFTCEPGKAQDFLWCEEAPGLAVRVTPTRKGKTEPTKTYIFQGKLKRQVIRIAIGDVATYTIKEAQRIANKYRAEIDHGQDPRAVRQDALSAEQAAREAREQEEAGAKAETAAQERRARITVGMAWADYVREKEGGWSAHHLRAHVKLIQEGGLPRKRGTKETKAGPLAALSPLPLATLDHDRVEAWAKDEATTRPASARLGVRLLKAFLNWCMEHKDYAALVAGNAASSKKVTKAVGKPKVKKDLLQKEQLMVWFEAVRAVGNPVIAGYLQSLLLLGCRREELTHLRWTDVDFTWLSLRLGDKVEDERVVPLTPYVAGLIEALPRRNEWVFSSLAAQSGRLAEPRYAHNQAVKNAGLPHLTLHGLRRSFATLSEWIEMPAGISAQIQGHAPQGVREQNYIRRPLDLLRMWHIKIEEWMLTQAGVMPAAEDDAAPELATAA</sequence>
<evidence type="ECO:0000256" key="3">
    <source>
        <dbReference type="ARBA" id="ARBA00023172"/>
    </source>
</evidence>
<dbReference type="InterPro" id="IPR025166">
    <property type="entry name" value="Integrase_DNA_bind_dom"/>
</dbReference>
<comment type="similarity">
    <text evidence="1">Belongs to the 'phage' integrase family.</text>
</comment>
<dbReference type="PANTHER" id="PTHR30629:SF6">
    <property type="entry name" value="PROPHAGE INTEGRASE INTA-RELATED"/>
    <property type="match status" value="1"/>
</dbReference>
<accession>A0A6A7N0X9</accession>
<dbReference type="GO" id="GO:0015074">
    <property type="term" value="P:DNA integration"/>
    <property type="evidence" value="ECO:0007669"/>
    <property type="project" value="UniProtKB-KW"/>
</dbReference>
<evidence type="ECO:0000313" key="6">
    <source>
        <dbReference type="EMBL" id="MQA38625.1"/>
    </source>
</evidence>
<keyword evidence="3" id="KW-0233">DNA recombination</keyword>
<feature type="region of interest" description="Disordered" evidence="4">
    <location>
        <begin position="92"/>
        <end position="124"/>
    </location>
</feature>
<evidence type="ECO:0000256" key="2">
    <source>
        <dbReference type="ARBA" id="ARBA00022908"/>
    </source>
</evidence>
<feature type="compositionally biased region" description="Basic and acidic residues" evidence="4">
    <location>
        <begin position="107"/>
        <end position="124"/>
    </location>
</feature>
<keyword evidence="7" id="KW-1185">Reference proteome</keyword>
<dbReference type="InterPro" id="IPR050808">
    <property type="entry name" value="Phage_Integrase"/>
</dbReference>
<gene>
    <name evidence="6" type="ORF">GEV02_10720</name>
</gene>
<dbReference type="Gene3D" id="1.10.443.10">
    <property type="entry name" value="Intergrase catalytic core"/>
    <property type="match status" value="1"/>
</dbReference>
<dbReference type="Pfam" id="PF13356">
    <property type="entry name" value="Arm-DNA-bind_3"/>
    <property type="match status" value="1"/>
</dbReference>
<evidence type="ECO:0000259" key="5">
    <source>
        <dbReference type="PROSITE" id="PS51898"/>
    </source>
</evidence>
<dbReference type="InterPro" id="IPR038488">
    <property type="entry name" value="Integrase_DNA-bd_sf"/>
</dbReference>
<evidence type="ECO:0000256" key="4">
    <source>
        <dbReference type="SAM" id="MobiDB-lite"/>
    </source>
</evidence>
<dbReference type="SUPFAM" id="SSF56349">
    <property type="entry name" value="DNA breaking-rejoining enzymes"/>
    <property type="match status" value="1"/>
</dbReference>
<keyword evidence="2" id="KW-0229">DNA integration</keyword>
<dbReference type="PANTHER" id="PTHR30629">
    <property type="entry name" value="PROPHAGE INTEGRASE"/>
    <property type="match status" value="1"/>
</dbReference>
<evidence type="ECO:0000256" key="1">
    <source>
        <dbReference type="ARBA" id="ARBA00008857"/>
    </source>
</evidence>
<proteinExistence type="inferred from homology"/>
<dbReference type="PROSITE" id="PS51898">
    <property type="entry name" value="TYR_RECOMBINASE"/>
    <property type="match status" value="1"/>
</dbReference>
<protein>
    <submittedName>
        <fullName evidence="6">DUF4102 domain-containing protein</fullName>
    </submittedName>
</protein>
<dbReference type="Pfam" id="PF00589">
    <property type="entry name" value="Phage_integrase"/>
    <property type="match status" value="1"/>
</dbReference>